<feature type="domain" description="Transcobalamin-like C-terminal" evidence="1">
    <location>
        <begin position="718"/>
        <end position="772"/>
    </location>
</feature>
<proteinExistence type="predicted"/>
<dbReference type="InterPro" id="IPR018247">
    <property type="entry name" value="EF_Hand_1_Ca_BS"/>
</dbReference>
<organism evidence="2 3">
    <name type="scientific">Methanolobus profundi</name>
    <dbReference type="NCBI Taxonomy" id="487685"/>
    <lineage>
        <taxon>Archaea</taxon>
        <taxon>Methanobacteriati</taxon>
        <taxon>Methanobacteriota</taxon>
        <taxon>Stenosarchaea group</taxon>
        <taxon>Methanomicrobia</taxon>
        <taxon>Methanosarcinales</taxon>
        <taxon>Methanosarcinaceae</taxon>
        <taxon>Methanolobus</taxon>
    </lineage>
</organism>
<name>A0A1I4PFP6_9EURY</name>
<sequence>MKNMVIKNGILISMVLMLLLASASAASAHDVAVSRTISPTTVTAGESFDVSLEITVTGPITSEQNSSYATVKEYYTAVDDMENWIISDVSAQTPFDGAFKNGNNNDTGLFEFSTGGGALYYMTLASGGSGTFYINYTMTSSASAGAGVHSISGYYTDADFSSTGTAGYTVDVTGDSEVTLLAPVDPPTYIDDTMSLQDVINASESGDTIMMAAGTYVLPADLYINKSDLTFMANGGEVIITPDASLSDIDIHLGLELGSVGGSTDVGCDASGTTFNGITFDRINKLGEQYTYIDNIDVSDERLEDCTFINTSVNLAHNAVMKNCVLDSSSESVYIYGDNVLMEGNIGSCRQIKGGTYSLSSTTTTPCSDFTMKNNDLSFKYLNYRTGSCLIEDNNITTSSYISLYDNVSNIIRDNTFSSSYTYMKLEGQVYENDLIYTGTSTTAYVQFYENGTYYLNNIGHPTVKLELATYSTPEPVTYTYAGVGQTSYLGNYYSNYTGADTDHNGISDENVTDSTNGGVDEYPLMGAWSADANSIGTSTTVLYEDTVELGSDMTCTFVPYDNTGTEYDIAPLSAMAALMATGLDMKTSDCWYSSMDSFFVESIEGYDTPSDWSKYWEFRVNGAATSYGIGSSTFDNVSDGDVVSLVYVDAASGSDEYSVVITVDVTEKDDFLYYGAVDLVTDDTYTLTLQDDEYTVDSLSALGALFETGLEFKMNDDDYVNSSSFYLESIEDIKDPTETCYWAFYVNGAYTSYGIGHVTDDVVTDGDTVSFILTDWDSYDEYDEVHIHVNQVDTPVLVQRDIANQNFYEELLTQYGLTSTKVTVTLTAREDIDSLALEEVIPEGWTLTSSNDDEGVFKANLTDDTRYEWVWTDKMTEGDSRTIEYILTLPSDEDSGEYPVDGTASVFVGDDDINDIPVVGDDMVYVSATDWNPWNDIDSDGSKYITTDELQAAISCWLNDLPAPTTGDDITTNRLQLLVHYWVQNKECPEGADA</sequence>
<dbReference type="EMBL" id="FOUJ01000001">
    <property type="protein sequence ID" value="SFM26497.1"/>
    <property type="molecule type" value="Genomic_DNA"/>
</dbReference>
<dbReference type="STRING" id="487685.SAMN04488696_0625"/>
<evidence type="ECO:0000313" key="2">
    <source>
        <dbReference type="EMBL" id="SFM26497.1"/>
    </source>
</evidence>
<dbReference type="PROSITE" id="PS00018">
    <property type="entry name" value="EF_HAND_1"/>
    <property type="match status" value="1"/>
</dbReference>
<evidence type="ECO:0000259" key="1">
    <source>
        <dbReference type="Pfam" id="PF14478"/>
    </source>
</evidence>
<keyword evidence="3" id="KW-1185">Reference proteome</keyword>
<feature type="domain" description="Transcobalamin-like C-terminal" evidence="1">
    <location>
        <begin position="595"/>
        <end position="637"/>
    </location>
</feature>
<reference evidence="3" key="1">
    <citation type="submission" date="2016-10" db="EMBL/GenBank/DDBJ databases">
        <authorList>
            <person name="Varghese N."/>
            <person name="Submissions S."/>
        </authorList>
    </citation>
    <scope>NUCLEOTIDE SEQUENCE [LARGE SCALE GENOMIC DNA]</scope>
    <source>
        <strain evidence="3">Mob M</strain>
    </source>
</reference>
<dbReference type="Proteomes" id="UP000198535">
    <property type="component" value="Unassembled WGS sequence"/>
</dbReference>
<gene>
    <name evidence="2" type="ORF">SAMN04488696_0625</name>
</gene>
<accession>A0A1I4PFP6</accession>
<protein>
    <recommendedName>
        <fullName evidence="1">Transcobalamin-like C-terminal domain-containing protein</fullName>
    </recommendedName>
</protein>
<dbReference type="AlphaFoldDB" id="A0A1I4PFP6"/>
<dbReference type="SUPFAM" id="SSF51126">
    <property type="entry name" value="Pectin lyase-like"/>
    <property type="match status" value="1"/>
</dbReference>
<evidence type="ECO:0000313" key="3">
    <source>
        <dbReference type="Proteomes" id="UP000198535"/>
    </source>
</evidence>
<dbReference type="Pfam" id="PF14478">
    <property type="entry name" value="DUF4430"/>
    <property type="match status" value="2"/>
</dbReference>
<dbReference type="InterPro" id="IPR011050">
    <property type="entry name" value="Pectin_lyase_fold/virulence"/>
</dbReference>
<dbReference type="InterPro" id="IPR027954">
    <property type="entry name" value="Transcobalamin-like_C"/>
</dbReference>
<dbReference type="Gene3D" id="2.170.130.30">
    <property type="match status" value="2"/>
</dbReference>